<reference evidence="5 6" key="1">
    <citation type="journal article" date="2019" name="Int. J. Syst. Evol. Microbiol.">
        <title>The Global Catalogue of Microorganisms (GCM) 10K type strain sequencing project: providing services to taxonomists for standard genome sequencing and annotation.</title>
        <authorList>
            <consortium name="The Broad Institute Genomics Platform"/>
            <consortium name="The Broad Institute Genome Sequencing Center for Infectious Disease"/>
            <person name="Wu L."/>
            <person name="Ma J."/>
        </authorList>
    </citation>
    <scope>NUCLEOTIDE SEQUENCE [LARGE SCALE GENOMIC DNA]</scope>
    <source>
        <strain evidence="5 6">CGMCC 1.10390</strain>
    </source>
</reference>
<dbReference type="RefSeq" id="WP_256401504.1">
    <property type="nucleotide sequence ID" value="NZ_JANHJR010000004.1"/>
</dbReference>
<keyword evidence="3" id="KW-1133">Transmembrane helix</keyword>
<evidence type="ECO:0000259" key="4">
    <source>
        <dbReference type="PROSITE" id="PS50076"/>
    </source>
</evidence>
<sequence>MTYDYYSVLDLENEAPIVEVQRKYREKVKETHPDVSENPNSERQFRQVREAYEVLSDREKRSRYHQAKHDHFVAEFGGFTSEELEQVNEVHIQSADVISKAQAEPIDSTTSETSKASQRDTKQVKDPMSLWEILIQGRIASNDHTWVYAVRNIAFLTLLYVIFRVIEVFNSPVDVAGAGLLIGLVVALALRGVYLTWLHSIRKSHIKIDHSPEPDAFAIPAPFAVGVVGYFLSLFLVFSPEIQSLGNQLFISISSFAGFWGVIILLIGYFGIILAIGWGTADDYYNLKYEINPPLWNFVIQLPLFLIIAVLSMGTGPVFRIAISIIMTTPFVIAILYMDKYHSEIFHEVGWKVRNFTG</sequence>
<dbReference type="SUPFAM" id="SSF46565">
    <property type="entry name" value="Chaperone J-domain"/>
    <property type="match status" value="1"/>
</dbReference>
<dbReference type="InterPro" id="IPR036869">
    <property type="entry name" value="J_dom_sf"/>
</dbReference>
<feature type="compositionally biased region" description="Polar residues" evidence="2">
    <location>
        <begin position="107"/>
        <end position="116"/>
    </location>
</feature>
<feature type="region of interest" description="Disordered" evidence="2">
    <location>
        <begin position="103"/>
        <end position="123"/>
    </location>
</feature>
<protein>
    <submittedName>
        <fullName evidence="5">J domain-containing protein</fullName>
    </submittedName>
</protein>
<feature type="transmembrane region" description="Helical" evidence="3">
    <location>
        <begin position="318"/>
        <end position="338"/>
    </location>
</feature>
<dbReference type="PANTHER" id="PTHR43096">
    <property type="entry name" value="DNAJ HOMOLOG 1, MITOCHONDRIAL-RELATED"/>
    <property type="match status" value="1"/>
</dbReference>
<feature type="transmembrane region" description="Helical" evidence="3">
    <location>
        <begin position="175"/>
        <end position="197"/>
    </location>
</feature>
<feature type="transmembrane region" description="Helical" evidence="3">
    <location>
        <begin position="145"/>
        <end position="163"/>
    </location>
</feature>
<keyword evidence="6" id="KW-1185">Reference proteome</keyword>
<name>A0ABD6DNU5_9EURY</name>
<evidence type="ECO:0000313" key="6">
    <source>
        <dbReference type="Proteomes" id="UP001597034"/>
    </source>
</evidence>
<evidence type="ECO:0000256" key="3">
    <source>
        <dbReference type="SAM" id="Phobius"/>
    </source>
</evidence>
<feature type="transmembrane region" description="Helical" evidence="3">
    <location>
        <begin position="217"/>
        <end position="238"/>
    </location>
</feature>
<gene>
    <name evidence="5" type="ORF">ACFSBL_20250</name>
</gene>
<dbReference type="PANTHER" id="PTHR43096:SF52">
    <property type="entry name" value="DNAJ HOMOLOG 1, MITOCHONDRIAL-RELATED"/>
    <property type="match status" value="1"/>
</dbReference>
<organism evidence="5 6">
    <name type="scientific">Haloarchaeobius litoreus</name>
    <dbReference type="NCBI Taxonomy" id="755306"/>
    <lineage>
        <taxon>Archaea</taxon>
        <taxon>Methanobacteriati</taxon>
        <taxon>Methanobacteriota</taxon>
        <taxon>Stenosarchaea group</taxon>
        <taxon>Halobacteria</taxon>
        <taxon>Halobacteriales</taxon>
        <taxon>Halorubellaceae</taxon>
        <taxon>Haloarchaeobius</taxon>
    </lineage>
</organism>
<feature type="domain" description="J" evidence="4">
    <location>
        <begin position="4"/>
        <end position="68"/>
    </location>
</feature>
<dbReference type="PRINTS" id="PR00625">
    <property type="entry name" value="JDOMAIN"/>
</dbReference>
<evidence type="ECO:0000256" key="2">
    <source>
        <dbReference type="SAM" id="MobiDB-lite"/>
    </source>
</evidence>
<keyword evidence="3" id="KW-0812">Transmembrane</keyword>
<dbReference type="SMART" id="SM00271">
    <property type="entry name" value="DnaJ"/>
    <property type="match status" value="1"/>
</dbReference>
<proteinExistence type="predicted"/>
<accession>A0ABD6DNU5</accession>
<dbReference type="Proteomes" id="UP001597034">
    <property type="component" value="Unassembled WGS sequence"/>
</dbReference>
<dbReference type="Pfam" id="PF00226">
    <property type="entry name" value="DnaJ"/>
    <property type="match status" value="1"/>
</dbReference>
<dbReference type="Gene3D" id="1.10.287.110">
    <property type="entry name" value="DnaJ domain"/>
    <property type="match status" value="1"/>
</dbReference>
<dbReference type="InterPro" id="IPR001623">
    <property type="entry name" value="DnaJ_domain"/>
</dbReference>
<keyword evidence="3" id="KW-0472">Membrane</keyword>
<comment type="caution">
    <text evidence="5">The sequence shown here is derived from an EMBL/GenBank/DDBJ whole genome shotgun (WGS) entry which is preliminary data.</text>
</comment>
<dbReference type="PROSITE" id="PS50076">
    <property type="entry name" value="DNAJ_2"/>
    <property type="match status" value="1"/>
</dbReference>
<feature type="transmembrane region" description="Helical" evidence="3">
    <location>
        <begin position="250"/>
        <end position="275"/>
    </location>
</feature>
<evidence type="ECO:0000256" key="1">
    <source>
        <dbReference type="ARBA" id="ARBA00023186"/>
    </source>
</evidence>
<keyword evidence="1" id="KW-0143">Chaperone</keyword>
<dbReference type="AlphaFoldDB" id="A0ABD6DNU5"/>
<evidence type="ECO:0000313" key="5">
    <source>
        <dbReference type="EMBL" id="MFD1648021.1"/>
    </source>
</evidence>
<dbReference type="CDD" id="cd06257">
    <property type="entry name" value="DnaJ"/>
    <property type="match status" value="1"/>
</dbReference>
<dbReference type="PROSITE" id="PS00636">
    <property type="entry name" value="DNAJ_1"/>
    <property type="match status" value="1"/>
</dbReference>
<dbReference type="EMBL" id="JBHUDO010000004">
    <property type="protein sequence ID" value="MFD1648021.1"/>
    <property type="molecule type" value="Genomic_DNA"/>
</dbReference>
<dbReference type="InterPro" id="IPR018253">
    <property type="entry name" value="DnaJ_domain_CS"/>
</dbReference>
<feature type="transmembrane region" description="Helical" evidence="3">
    <location>
        <begin position="295"/>
        <end position="311"/>
    </location>
</feature>